<dbReference type="OrthoDB" id="57321at2759"/>
<accession>K0RWT6</accession>
<sequence>MEPSLIGAVQRGWHRVRPRASSLALGQTHIRATPLPKTTLSYLVFVLPTLGPRVKQGTAPSASPPVPPPAAPPPGCARSARRLCTARPERSRNRKRGTGMSQTGAEQKGEATATGATGGNVHTTHLHTPPRERAGAGRRAVLSVNHSTCTSECLLDTWRRSGLSKQERMHYRGIDSSKLEKWARAKGLVETRLNLFPREKIKGSGIKMRLEMPSLPKISLPFGSKDPTPPSQPPPSGGDAIAAALGGAVYGSAAGLYVDIATDIQSTDLPAQLPPVALGVAVGAAAFVGVNQGGIVGTVAKFIFAGPVNYVKNIIARKVDQIVDDIKSTPQRVQDAAVKKVEDTVDDIKETEIATEASAEADNVDADNDGTEKFTKSPTAAMGKRNRLPKKI</sequence>
<name>K0RWT6_THAOC</name>
<dbReference type="AlphaFoldDB" id="K0RWT6"/>
<feature type="region of interest" description="Disordered" evidence="1">
    <location>
        <begin position="352"/>
        <end position="392"/>
    </location>
</feature>
<organism evidence="2 3">
    <name type="scientific">Thalassiosira oceanica</name>
    <name type="common">Marine diatom</name>
    <dbReference type="NCBI Taxonomy" id="159749"/>
    <lineage>
        <taxon>Eukaryota</taxon>
        <taxon>Sar</taxon>
        <taxon>Stramenopiles</taxon>
        <taxon>Ochrophyta</taxon>
        <taxon>Bacillariophyta</taxon>
        <taxon>Coscinodiscophyceae</taxon>
        <taxon>Thalassiosirophycidae</taxon>
        <taxon>Thalassiosirales</taxon>
        <taxon>Thalassiosiraceae</taxon>
        <taxon>Thalassiosira</taxon>
    </lineage>
</organism>
<feature type="compositionally biased region" description="Pro residues" evidence="1">
    <location>
        <begin position="227"/>
        <end position="236"/>
    </location>
</feature>
<feature type="compositionally biased region" description="Low complexity" evidence="1">
    <location>
        <begin position="103"/>
        <end position="115"/>
    </location>
</feature>
<gene>
    <name evidence="2" type="ORF">THAOC_21700</name>
</gene>
<feature type="region of interest" description="Disordered" evidence="1">
    <location>
        <begin position="218"/>
        <end position="239"/>
    </location>
</feature>
<comment type="caution">
    <text evidence="2">The sequence shown here is derived from an EMBL/GenBank/DDBJ whole genome shotgun (WGS) entry which is preliminary data.</text>
</comment>
<feature type="compositionally biased region" description="Pro residues" evidence="1">
    <location>
        <begin position="62"/>
        <end position="75"/>
    </location>
</feature>
<keyword evidence="3" id="KW-1185">Reference proteome</keyword>
<protein>
    <submittedName>
        <fullName evidence="2">Uncharacterized protein</fullName>
    </submittedName>
</protein>
<proteinExistence type="predicted"/>
<dbReference type="EMBL" id="AGNL01025949">
    <property type="protein sequence ID" value="EJK58193.1"/>
    <property type="molecule type" value="Genomic_DNA"/>
</dbReference>
<reference evidence="2 3" key="1">
    <citation type="journal article" date="2012" name="Genome Biol.">
        <title>Genome and low-iron response of an oceanic diatom adapted to chronic iron limitation.</title>
        <authorList>
            <person name="Lommer M."/>
            <person name="Specht M."/>
            <person name="Roy A.S."/>
            <person name="Kraemer L."/>
            <person name="Andreson R."/>
            <person name="Gutowska M.A."/>
            <person name="Wolf J."/>
            <person name="Bergner S.V."/>
            <person name="Schilhabel M.B."/>
            <person name="Klostermeier U.C."/>
            <person name="Beiko R.G."/>
            <person name="Rosenstiel P."/>
            <person name="Hippler M."/>
            <person name="Laroche J."/>
        </authorList>
    </citation>
    <scope>NUCLEOTIDE SEQUENCE [LARGE SCALE GENOMIC DNA]</scope>
    <source>
        <strain evidence="2 3">CCMP1005</strain>
    </source>
</reference>
<feature type="region of interest" description="Disordered" evidence="1">
    <location>
        <begin position="55"/>
        <end position="138"/>
    </location>
</feature>
<evidence type="ECO:0000313" key="3">
    <source>
        <dbReference type="Proteomes" id="UP000266841"/>
    </source>
</evidence>
<dbReference type="Proteomes" id="UP000266841">
    <property type="component" value="Unassembled WGS sequence"/>
</dbReference>
<evidence type="ECO:0000256" key="1">
    <source>
        <dbReference type="SAM" id="MobiDB-lite"/>
    </source>
</evidence>
<evidence type="ECO:0000313" key="2">
    <source>
        <dbReference type="EMBL" id="EJK58193.1"/>
    </source>
</evidence>